<feature type="transmembrane region" description="Helical" evidence="1">
    <location>
        <begin position="175"/>
        <end position="190"/>
    </location>
</feature>
<keyword evidence="1" id="KW-0472">Membrane</keyword>
<name>A0ABU8PZE8_9GAMM</name>
<evidence type="ECO:0000256" key="1">
    <source>
        <dbReference type="SAM" id="Phobius"/>
    </source>
</evidence>
<sequence>MPANDAFIVSRMNKMVFTMALALLATLPLWSSKIYYRDDLYRVLNGSTETWLTNGRPATWIMQSILSFGQSVSDISPLNLIIGLLALSIASVVFTERLQIRLDGYWALIPPLFIVLNPFLTQVMLYSYDSLTMLVSISCAMMASQIEGTRRYKAITCCVLLLLLVQTLYQSGLNIYIACIALIIFFRVYHHQPVWQWLMSKVAALLIAVLAYKLFISYLLPVKMDWYTSKHFSLLPLNLESLAVIQTSIKRYSEFFLNAYPAAALVLVVLPIVIALISTLIISSKIRSEQRHARSGKWLLLPAFFIAVLAVPGLSLALAMPLFAPRMLMAWSITLLFCFYVGTLAFPRGIKLLAGSSLILLCYHLVLMLVCFNTVVNDQRYQMSVMNQIKMDFSSFPAQAIDSVAFIGQLNDAPDVRINIRNFPIINHIRMKMLGESEPWIWQAMMWQVNLSLKTVEASDEMRMIKPREYHSQGPDYDAFKDNNVLVIDFRKSGGVVTKYIQ</sequence>
<feature type="transmembrane region" description="Helical" evidence="1">
    <location>
        <begin position="102"/>
        <end position="120"/>
    </location>
</feature>
<organism evidence="2 3">
    <name type="scientific">Pantoea nemavictus</name>
    <dbReference type="NCBI Taxonomy" id="2726955"/>
    <lineage>
        <taxon>Bacteria</taxon>
        <taxon>Pseudomonadati</taxon>
        <taxon>Pseudomonadota</taxon>
        <taxon>Gammaproteobacteria</taxon>
        <taxon>Enterobacterales</taxon>
        <taxon>Erwiniaceae</taxon>
        <taxon>Pantoea</taxon>
    </lineage>
</organism>
<dbReference type="Proteomes" id="UP001362100">
    <property type="component" value="Unassembled WGS sequence"/>
</dbReference>
<accession>A0ABU8PZE8</accession>
<dbReference type="InterPro" id="IPR025686">
    <property type="entry name" value="Glucos_trans_II"/>
</dbReference>
<feature type="transmembrane region" description="Helical" evidence="1">
    <location>
        <begin position="328"/>
        <end position="346"/>
    </location>
</feature>
<feature type="transmembrane region" description="Helical" evidence="1">
    <location>
        <begin position="358"/>
        <end position="376"/>
    </location>
</feature>
<dbReference type="Pfam" id="PF14264">
    <property type="entry name" value="Glucos_trans_II"/>
    <property type="match status" value="1"/>
</dbReference>
<proteinExistence type="predicted"/>
<protein>
    <submittedName>
        <fullName evidence="2">Glucosyltransferase domain-containing protein</fullName>
    </submittedName>
</protein>
<feature type="transmembrane region" description="Helical" evidence="1">
    <location>
        <begin position="202"/>
        <end position="220"/>
    </location>
</feature>
<dbReference type="EMBL" id="JBBGZW010000002">
    <property type="protein sequence ID" value="MEJ5048138.1"/>
    <property type="molecule type" value="Genomic_DNA"/>
</dbReference>
<reference evidence="2 3" key="1">
    <citation type="submission" date="2023-12" db="EMBL/GenBank/DDBJ databases">
        <title>Gut-associated functions are favored during microbiome assembly across C. elegans life.</title>
        <authorList>
            <person name="Zimmermann J."/>
        </authorList>
    </citation>
    <scope>NUCLEOTIDE SEQUENCE [LARGE SCALE GENOMIC DNA]</scope>
    <source>
        <strain evidence="2 3">BIGb0393</strain>
    </source>
</reference>
<gene>
    <name evidence="2" type="ORF">WH298_23350</name>
</gene>
<evidence type="ECO:0000313" key="3">
    <source>
        <dbReference type="Proteomes" id="UP001362100"/>
    </source>
</evidence>
<feature type="transmembrane region" description="Helical" evidence="1">
    <location>
        <begin position="262"/>
        <end position="286"/>
    </location>
</feature>
<keyword evidence="1" id="KW-1133">Transmembrane helix</keyword>
<comment type="caution">
    <text evidence="2">The sequence shown here is derived from an EMBL/GenBank/DDBJ whole genome shotgun (WGS) entry which is preliminary data.</text>
</comment>
<dbReference type="RefSeq" id="WP_180824240.1">
    <property type="nucleotide sequence ID" value="NZ_JACAWY010000002.1"/>
</dbReference>
<keyword evidence="1" id="KW-0812">Transmembrane</keyword>
<evidence type="ECO:0000313" key="2">
    <source>
        <dbReference type="EMBL" id="MEJ5048138.1"/>
    </source>
</evidence>
<keyword evidence="3" id="KW-1185">Reference proteome</keyword>
<feature type="transmembrane region" description="Helical" evidence="1">
    <location>
        <begin position="298"/>
        <end position="322"/>
    </location>
</feature>